<dbReference type="SUPFAM" id="SSF89447">
    <property type="entry name" value="AbrB/MazE/MraZ-like"/>
    <property type="match status" value="1"/>
</dbReference>
<evidence type="ECO:0000313" key="2">
    <source>
        <dbReference type="EMBL" id="SDJ80057.1"/>
    </source>
</evidence>
<keyword evidence="3" id="KW-1185">Reference proteome</keyword>
<name>A0A1G8WPS4_9EURY</name>
<proteinExistence type="predicted"/>
<reference evidence="2 3" key="1">
    <citation type="submission" date="2016-10" db="EMBL/GenBank/DDBJ databases">
        <authorList>
            <person name="de Groot N.N."/>
        </authorList>
    </citation>
    <scope>NUCLEOTIDE SEQUENCE [LARGE SCALE GENOMIC DNA]</scope>
    <source>
        <strain evidence="2 3">IBRC-M10015</strain>
    </source>
</reference>
<sequence length="80" mass="8926">MSTPDEVGEGTVSGNQVSIPAHIRDRFDIEDGDVLRWKVVDGELRVEVHSQESGVFDNFEPGESEKAVDVVEEHDRFGLE</sequence>
<dbReference type="InterPro" id="IPR037914">
    <property type="entry name" value="SpoVT-AbrB_sf"/>
</dbReference>
<dbReference type="Proteomes" id="UP000198856">
    <property type="component" value="Unassembled WGS sequence"/>
</dbReference>
<dbReference type="Gene3D" id="2.10.260.10">
    <property type="match status" value="1"/>
</dbReference>
<dbReference type="AlphaFoldDB" id="A0A1G8WPS4"/>
<dbReference type="EMBL" id="FNFC01000009">
    <property type="protein sequence ID" value="SDJ80057.1"/>
    <property type="molecule type" value="Genomic_DNA"/>
</dbReference>
<dbReference type="RefSeq" id="WP_092702791.1">
    <property type="nucleotide sequence ID" value="NZ_FNFC01000009.1"/>
</dbReference>
<dbReference type="InterPro" id="IPR007159">
    <property type="entry name" value="SpoVT-AbrB_dom"/>
</dbReference>
<accession>A0A1G8WPS4</accession>
<evidence type="ECO:0000313" key="3">
    <source>
        <dbReference type="Proteomes" id="UP000198856"/>
    </source>
</evidence>
<dbReference type="OrthoDB" id="67352at2157"/>
<gene>
    <name evidence="2" type="ORF">SAMN05216226_109131</name>
</gene>
<dbReference type="Pfam" id="PF04014">
    <property type="entry name" value="MazE_antitoxin"/>
    <property type="match status" value="1"/>
</dbReference>
<protein>
    <recommendedName>
        <fullName evidence="1">SpoVT-AbrB domain-containing protein</fullName>
    </recommendedName>
</protein>
<feature type="domain" description="SpoVT-AbrB" evidence="1">
    <location>
        <begin position="16"/>
        <end position="47"/>
    </location>
</feature>
<organism evidence="2 3">
    <name type="scientific">Halovenus aranensis</name>
    <dbReference type="NCBI Taxonomy" id="890420"/>
    <lineage>
        <taxon>Archaea</taxon>
        <taxon>Methanobacteriati</taxon>
        <taxon>Methanobacteriota</taxon>
        <taxon>Stenosarchaea group</taxon>
        <taxon>Halobacteria</taxon>
        <taxon>Halobacteriales</taxon>
        <taxon>Haloarculaceae</taxon>
        <taxon>Halovenus</taxon>
    </lineage>
</organism>
<dbReference type="GO" id="GO:0003677">
    <property type="term" value="F:DNA binding"/>
    <property type="evidence" value="ECO:0007669"/>
    <property type="project" value="InterPro"/>
</dbReference>
<evidence type="ECO:0000259" key="1">
    <source>
        <dbReference type="Pfam" id="PF04014"/>
    </source>
</evidence>
<dbReference type="STRING" id="890420.SAMN05216226_109131"/>